<keyword evidence="3" id="KW-1185">Reference proteome</keyword>
<evidence type="ECO:0000313" key="3">
    <source>
        <dbReference type="Proteomes" id="UP000006671"/>
    </source>
</evidence>
<dbReference type="GeneID" id="8863795"/>
<accession>D2UXS6</accession>
<dbReference type="EMBL" id="GG738845">
    <property type="protein sequence ID" value="EFC50679.1"/>
    <property type="molecule type" value="Genomic_DNA"/>
</dbReference>
<dbReference type="Proteomes" id="UP000006671">
    <property type="component" value="Unassembled WGS sequence"/>
</dbReference>
<dbReference type="VEuPathDB" id="AmoebaDB:NAEGRDRAFT_77707"/>
<dbReference type="SUPFAM" id="SSF140741">
    <property type="entry name" value="RUN domain-like"/>
    <property type="match status" value="1"/>
</dbReference>
<evidence type="ECO:0000259" key="1">
    <source>
        <dbReference type="PROSITE" id="PS50826"/>
    </source>
</evidence>
<dbReference type="InParanoid" id="D2UXS6"/>
<dbReference type="RefSeq" id="XP_002683423.1">
    <property type="nucleotide sequence ID" value="XM_002683377.1"/>
</dbReference>
<protein>
    <recommendedName>
        <fullName evidence="1">RUN domain-containing protein</fullName>
    </recommendedName>
</protein>
<name>D2UXS6_NAEGR</name>
<gene>
    <name evidence="2" type="ORF">NAEGRDRAFT_77707</name>
</gene>
<dbReference type="PROSITE" id="PS50826">
    <property type="entry name" value="RUN"/>
    <property type="match status" value="1"/>
</dbReference>
<dbReference type="InterPro" id="IPR037213">
    <property type="entry name" value="Run_dom_sf"/>
</dbReference>
<feature type="domain" description="RUN" evidence="1">
    <location>
        <begin position="155"/>
        <end position="296"/>
    </location>
</feature>
<dbReference type="CDD" id="cd17671">
    <property type="entry name" value="RUN"/>
    <property type="match status" value="1"/>
</dbReference>
<dbReference type="Pfam" id="PF02759">
    <property type="entry name" value="RUN"/>
    <property type="match status" value="1"/>
</dbReference>
<dbReference type="OrthoDB" id="10618360at2759"/>
<reference evidence="2 3" key="1">
    <citation type="journal article" date="2010" name="Cell">
        <title>The genome of Naegleria gruberi illuminates early eukaryotic versatility.</title>
        <authorList>
            <person name="Fritz-Laylin L.K."/>
            <person name="Prochnik S.E."/>
            <person name="Ginger M.L."/>
            <person name="Dacks J.B."/>
            <person name="Carpenter M.L."/>
            <person name="Field M.C."/>
            <person name="Kuo A."/>
            <person name="Paredez A."/>
            <person name="Chapman J."/>
            <person name="Pham J."/>
            <person name="Shu S."/>
            <person name="Neupane R."/>
            <person name="Cipriano M."/>
            <person name="Mancuso J."/>
            <person name="Tu H."/>
            <person name="Salamov A."/>
            <person name="Lindquist E."/>
            <person name="Shapiro H."/>
            <person name="Lucas S."/>
            <person name="Grigoriev I.V."/>
            <person name="Cande W.Z."/>
            <person name="Fulton C."/>
            <person name="Rokhsar D.S."/>
            <person name="Dawson S.C."/>
        </authorList>
    </citation>
    <scope>NUCLEOTIDE SEQUENCE [LARGE SCALE GENOMIC DNA]</scope>
    <source>
        <strain evidence="2 3">NEG-M</strain>
    </source>
</reference>
<dbReference type="AlphaFoldDB" id="D2UXS6"/>
<sequence>MNSIKKESEISTQTKLKKLVKKLRGFKKSFSDLKLSTSLDKEYFSLSILYVYYLNVNGFFSKDFWESFFTSTEFLKEFFAPSSILYQPNTKEDLIFLSKKQSKFKIKNIDLFETSEEIQQLIADNLLIDFPNAPPIENLKSILAEIKCKIELSEDMEKIVKRKLSRSLLAIFEVGFRAFKFFGRYYFWDFIKFYVEKAEKTQGEIKDIYHGINDLVSSAKIKLTEPNDVKFVLFVVNAFNKRKLAEWFKRLSSLQQIGDYFTEESIIRSDKMNDIISLLEKVEIVSKSYMVEVECSEDFSFNYEKCVWNE</sequence>
<dbReference type="KEGG" id="ngr:NAEGRDRAFT_77707"/>
<dbReference type="Gene3D" id="1.20.58.900">
    <property type="match status" value="1"/>
</dbReference>
<organism evidence="3">
    <name type="scientific">Naegleria gruberi</name>
    <name type="common">Amoeba</name>
    <dbReference type="NCBI Taxonomy" id="5762"/>
    <lineage>
        <taxon>Eukaryota</taxon>
        <taxon>Discoba</taxon>
        <taxon>Heterolobosea</taxon>
        <taxon>Tetramitia</taxon>
        <taxon>Eutetramitia</taxon>
        <taxon>Vahlkampfiidae</taxon>
        <taxon>Naegleria</taxon>
    </lineage>
</organism>
<dbReference type="InterPro" id="IPR004012">
    <property type="entry name" value="Run_dom"/>
</dbReference>
<evidence type="ECO:0000313" key="2">
    <source>
        <dbReference type="EMBL" id="EFC50679.1"/>
    </source>
</evidence>
<proteinExistence type="predicted"/>